<accession>A0ABS4BGP2</accession>
<dbReference type="GO" id="GO:0016787">
    <property type="term" value="F:hydrolase activity"/>
    <property type="evidence" value="ECO:0007669"/>
    <property type="project" value="UniProtKB-KW"/>
</dbReference>
<dbReference type="InterPro" id="IPR029058">
    <property type="entry name" value="AB_hydrolase_fold"/>
</dbReference>
<gene>
    <name evidence="2" type="ORF">J6595_09995</name>
</gene>
<dbReference type="SUPFAM" id="SSF53474">
    <property type="entry name" value="alpha/beta-Hydrolases"/>
    <property type="match status" value="1"/>
</dbReference>
<dbReference type="EMBL" id="JAGJCF010000005">
    <property type="protein sequence ID" value="MBP0615912.1"/>
    <property type="molecule type" value="Genomic_DNA"/>
</dbReference>
<evidence type="ECO:0000313" key="2">
    <source>
        <dbReference type="EMBL" id="MBP0615912.1"/>
    </source>
</evidence>
<name>A0ABS4BGP2_9HYPH</name>
<dbReference type="InterPro" id="IPR017208">
    <property type="entry name" value="UCP037442_abhydr"/>
</dbReference>
<keyword evidence="3" id="KW-1185">Reference proteome</keyword>
<keyword evidence="2" id="KW-0378">Hydrolase</keyword>
<dbReference type="Proteomes" id="UP000678276">
    <property type="component" value="Unassembled WGS sequence"/>
</dbReference>
<dbReference type="Gene3D" id="3.40.50.1820">
    <property type="entry name" value="alpha/beta hydrolase"/>
    <property type="match status" value="1"/>
</dbReference>
<dbReference type="InterPro" id="IPR000073">
    <property type="entry name" value="AB_hydrolase_1"/>
</dbReference>
<dbReference type="Pfam" id="PF12697">
    <property type="entry name" value="Abhydrolase_6"/>
    <property type="match status" value="1"/>
</dbReference>
<proteinExistence type="predicted"/>
<reference evidence="2 3" key="1">
    <citation type="submission" date="2021-04" db="EMBL/GenBank/DDBJ databases">
        <title>Whole genome sequence of Jiella sp. KSK16Y-1.</title>
        <authorList>
            <person name="Tuo L."/>
        </authorList>
    </citation>
    <scope>NUCLEOTIDE SEQUENCE [LARGE SCALE GENOMIC DNA]</scope>
    <source>
        <strain evidence="2 3">KSK16Y-1</strain>
    </source>
</reference>
<protein>
    <submittedName>
        <fullName evidence="2">Alpha/beta fold hydrolase</fullName>
    </submittedName>
</protein>
<dbReference type="RefSeq" id="WP_209594325.1">
    <property type="nucleotide sequence ID" value="NZ_JAGJCF010000005.1"/>
</dbReference>
<feature type="domain" description="AB hydrolase-1" evidence="1">
    <location>
        <begin position="59"/>
        <end position="259"/>
    </location>
</feature>
<dbReference type="PIRSF" id="PIRSF037442">
    <property type="entry name" value="UCP037442_abhydr"/>
    <property type="match status" value="1"/>
</dbReference>
<organism evidence="2 3">
    <name type="scientific">Jiella mangrovi</name>
    <dbReference type="NCBI Taxonomy" id="2821407"/>
    <lineage>
        <taxon>Bacteria</taxon>
        <taxon>Pseudomonadati</taxon>
        <taxon>Pseudomonadota</taxon>
        <taxon>Alphaproteobacteria</taxon>
        <taxon>Hyphomicrobiales</taxon>
        <taxon>Aurantimonadaceae</taxon>
        <taxon>Jiella</taxon>
    </lineage>
</organism>
<comment type="caution">
    <text evidence="2">The sequence shown here is derived from an EMBL/GenBank/DDBJ whole genome shotgun (WGS) entry which is preliminary data.</text>
</comment>
<sequence length="310" mass="33752">MPDFTHRPGATAQAPFFPVSQRELAIETEDGVRLPATLFTGEGPSPAVLVSAAAAVEQRFYRAFANDLVEQGARAVLTYDYRGVGAAAKTAEAKRYRMKDWGVRDLPAALATLEREGGKGPVVGIGHSFGGVALGLCGVADRFERYCLVASLNGYFRRTSEPLTVFARMNVAGLAAGRLFGYIPASIGLGTALAGPIFRDWASWCRTPDFFFSDPAVPESNRFADVRLPLLSIGITDDPWGTREAVAALIRYFPNADIEDLWLTPEEAGDAIGHMGFFRREMQDTLWPVAKAFLLEGKSGRQGLENRQML</sequence>
<evidence type="ECO:0000259" key="1">
    <source>
        <dbReference type="Pfam" id="PF12697"/>
    </source>
</evidence>
<evidence type="ECO:0000313" key="3">
    <source>
        <dbReference type="Proteomes" id="UP000678276"/>
    </source>
</evidence>